<dbReference type="AlphaFoldDB" id="A0A3G8Y009"/>
<name>A0A3G8Y009_9FLAO</name>
<keyword evidence="3" id="KW-1185">Reference proteome</keyword>
<organism evidence="2 3">
    <name type="scientific">Kaistella carnis</name>
    <dbReference type="NCBI Taxonomy" id="1241979"/>
    <lineage>
        <taxon>Bacteria</taxon>
        <taxon>Pseudomonadati</taxon>
        <taxon>Bacteroidota</taxon>
        <taxon>Flavobacteriia</taxon>
        <taxon>Flavobacteriales</taxon>
        <taxon>Weeksellaceae</taxon>
        <taxon>Chryseobacterium group</taxon>
        <taxon>Kaistella</taxon>
    </lineage>
</organism>
<evidence type="ECO:0000256" key="1">
    <source>
        <dbReference type="SAM" id="SignalP"/>
    </source>
</evidence>
<dbReference type="InterPro" id="IPR036709">
    <property type="entry name" value="Autotransporte_beta_dom_sf"/>
</dbReference>
<dbReference type="KEGG" id="ccas:EIB73_12350"/>
<evidence type="ECO:0000313" key="3">
    <source>
        <dbReference type="Proteomes" id="UP000270185"/>
    </source>
</evidence>
<dbReference type="GO" id="GO:0019867">
    <property type="term" value="C:outer membrane"/>
    <property type="evidence" value="ECO:0007669"/>
    <property type="project" value="InterPro"/>
</dbReference>
<dbReference type="Proteomes" id="UP000270185">
    <property type="component" value="Chromosome"/>
</dbReference>
<dbReference type="Gene3D" id="2.40.128.130">
    <property type="entry name" value="Autotransporter beta-domain"/>
    <property type="match status" value="1"/>
</dbReference>
<proteinExistence type="predicted"/>
<protein>
    <submittedName>
        <fullName evidence="2">Autotransporter outer membrane beta-barrel domain-containing protein</fullName>
    </submittedName>
</protein>
<evidence type="ECO:0000313" key="2">
    <source>
        <dbReference type="EMBL" id="AZI33926.1"/>
    </source>
</evidence>
<gene>
    <name evidence="2" type="ORF">EIB73_12350</name>
</gene>
<reference evidence="3" key="1">
    <citation type="submission" date="2018-11" db="EMBL/GenBank/DDBJ databases">
        <title>Proposal to divide the Flavobacteriaceae and reorganize its genera based on Amino Acid Identity values calculated from whole genome sequences.</title>
        <authorList>
            <person name="Nicholson A.C."/>
            <person name="Gulvik C.A."/>
            <person name="Whitney A.M."/>
            <person name="Humrighouse B.W."/>
            <person name="Bell M."/>
            <person name="Holmes B."/>
            <person name="Steigerwalt A.G."/>
            <person name="Villarma A."/>
            <person name="Sheth M."/>
            <person name="Batra D."/>
            <person name="Pryor J."/>
            <person name="Bernardet J.-F."/>
            <person name="Hugo C."/>
            <person name="Kampfer P."/>
            <person name="Newman J.D."/>
            <person name="McQuiston J.R."/>
        </authorList>
    </citation>
    <scope>NUCLEOTIDE SEQUENCE [LARGE SCALE GENOMIC DNA]</scope>
    <source>
        <strain evidence="3">G0081</strain>
    </source>
</reference>
<dbReference type="NCBIfam" id="TIGR01414">
    <property type="entry name" value="autotrans_barl"/>
    <property type="match status" value="1"/>
</dbReference>
<accession>A0A3G8Y009</accession>
<dbReference type="InterPro" id="IPR006315">
    <property type="entry name" value="OM_autotransptr_brl_dom"/>
</dbReference>
<dbReference type="EMBL" id="CP034159">
    <property type="protein sequence ID" value="AZI33926.1"/>
    <property type="molecule type" value="Genomic_DNA"/>
</dbReference>
<feature type="signal peptide" evidence="1">
    <location>
        <begin position="1"/>
        <end position="28"/>
    </location>
</feature>
<feature type="chain" id="PRO_5017924747" evidence="1">
    <location>
        <begin position="29"/>
        <end position="215"/>
    </location>
</feature>
<sequence length="215" mass="23583">MHIYNTHKMKLLKPLVLLVTAITINVNAQSSRPDKLYSSNGFGFSIPVGKTADYYGPKFSTTLGLNIGLGNGGLFLYPKLSLHAYQFNQLVADEGYTYKVQKGRSTTYLLNVALGYRKIVDKWAFYGFAGAGGGFILTPQASVNAATFEVNMKNKTNAMAIAEAGGGVEYNLGALNLFTEVSYMHGFRDIQNEKFNSVPISIGIKPNLSKLFKKR</sequence>
<keyword evidence="1" id="KW-0732">Signal</keyword>
<dbReference type="SUPFAM" id="SSF103515">
    <property type="entry name" value="Autotransporter"/>
    <property type="match status" value="1"/>
</dbReference>
<dbReference type="OrthoDB" id="790079at2"/>